<proteinExistence type="predicted"/>
<evidence type="ECO:0000313" key="2">
    <source>
        <dbReference type="EMBL" id="AWA44723.1"/>
    </source>
</evidence>
<dbReference type="AlphaFoldDB" id="A0A678T4H6"/>
<feature type="region of interest" description="Disordered" evidence="1">
    <location>
        <begin position="69"/>
        <end position="152"/>
    </location>
</feature>
<evidence type="ECO:0008006" key="3">
    <source>
        <dbReference type="Google" id="ProtNLM"/>
    </source>
</evidence>
<feature type="compositionally biased region" description="Low complexity" evidence="1">
    <location>
        <begin position="80"/>
        <end position="91"/>
    </location>
</feature>
<name>A0A678T4H6_SACOF</name>
<protein>
    <recommendedName>
        <fullName evidence="3">EF-hand domain-containing protein</fullName>
    </recommendedName>
</protein>
<sequence>MQRQGSQWRGGGDERAPTTFQQLFGVRANGESTREKRGSSPFRRAILPLAGDAAAVEDPRHAFRFFDADGNGTISTTKLAPSRASSEASASQRPLAFLDDIRDLRRRGHAPERGDGGRHAPARGIVAEADEDVARHMDADDIAQSSQSSTLA</sequence>
<feature type="compositionally biased region" description="Basic and acidic residues" evidence="1">
    <location>
        <begin position="99"/>
        <end position="118"/>
    </location>
</feature>
<evidence type="ECO:0000256" key="1">
    <source>
        <dbReference type="SAM" id="MobiDB-lite"/>
    </source>
</evidence>
<reference evidence="2" key="1">
    <citation type="submission" date="2018-04" db="EMBL/GenBank/DDBJ databases">
        <title>Comparative Analysis of Homologous Sequences of Saccharum officinarum and Saccharum spontaneum Reveals Independent Polyploidization Events.</title>
        <authorList>
            <person name="Sharma A."/>
            <person name="Song J."/>
            <person name="Lin Q."/>
            <person name="Singh R."/>
            <person name="Ramos N."/>
            <person name="Wang K."/>
            <person name="Zhang J."/>
            <person name="Ming R."/>
            <person name="Yu Q."/>
        </authorList>
    </citation>
    <scope>NUCLEOTIDE SEQUENCE</scope>
</reference>
<accession>A0A678T4H6</accession>
<organism evidence="2">
    <name type="scientific">Saccharum officinarum</name>
    <name type="common">Sugarcane</name>
    <dbReference type="NCBI Taxonomy" id="4547"/>
    <lineage>
        <taxon>Eukaryota</taxon>
        <taxon>Viridiplantae</taxon>
        <taxon>Streptophyta</taxon>
        <taxon>Embryophyta</taxon>
        <taxon>Tracheophyta</taxon>
        <taxon>Spermatophyta</taxon>
        <taxon>Magnoliopsida</taxon>
        <taxon>Liliopsida</taxon>
        <taxon>Poales</taxon>
        <taxon>Poaceae</taxon>
        <taxon>PACMAD clade</taxon>
        <taxon>Panicoideae</taxon>
        <taxon>Andropogonodae</taxon>
        <taxon>Andropogoneae</taxon>
        <taxon>Saccharinae</taxon>
        <taxon>Saccharum</taxon>
        <taxon>Saccharum officinarum species complex</taxon>
    </lineage>
</organism>
<feature type="region of interest" description="Disordered" evidence="1">
    <location>
        <begin position="1"/>
        <end position="40"/>
    </location>
</feature>
<dbReference type="EMBL" id="MH182511">
    <property type="protein sequence ID" value="AWA44723.1"/>
    <property type="molecule type" value="Genomic_DNA"/>
</dbReference>
<gene>
    <name evidence="2" type="ORF">SO80C16_000005</name>
</gene>